<evidence type="ECO:0000259" key="8">
    <source>
        <dbReference type="Pfam" id="PF02706"/>
    </source>
</evidence>
<dbReference type="InterPro" id="IPR003856">
    <property type="entry name" value="LPS_length_determ_N"/>
</dbReference>
<evidence type="ECO:0000313" key="11">
    <source>
        <dbReference type="Proteomes" id="UP001055093"/>
    </source>
</evidence>
<accession>A0ABQ4UWI7</accession>
<dbReference type="RefSeq" id="WP_137831725.1">
    <property type="nucleotide sequence ID" value="NZ_BPRE01000010.1"/>
</dbReference>
<name>A0ABQ4UWI7_9HYPH</name>
<keyword evidence="2" id="KW-1003">Cell membrane</keyword>
<comment type="subcellular location">
    <subcellularLocation>
        <location evidence="1">Cell membrane</location>
        <topology evidence="1">Multi-pass membrane protein</topology>
    </subcellularLocation>
</comment>
<dbReference type="Pfam" id="PF13807">
    <property type="entry name" value="GNVR"/>
    <property type="match status" value="1"/>
</dbReference>
<evidence type="ECO:0000256" key="4">
    <source>
        <dbReference type="ARBA" id="ARBA00022989"/>
    </source>
</evidence>
<reference evidence="10" key="2">
    <citation type="submission" date="2021-08" db="EMBL/GenBank/DDBJ databases">
        <authorList>
            <person name="Tani A."/>
            <person name="Ola A."/>
            <person name="Ogura Y."/>
            <person name="Katsura K."/>
            <person name="Hayashi T."/>
        </authorList>
    </citation>
    <scope>NUCLEOTIDE SEQUENCE</scope>
    <source>
        <strain evidence="10">DSM 14458</strain>
    </source>
</reference>
<keyword evidence="3 7" id="KW-0812">Transmembrane</keyword>
<dbReference type="InterPro" id="IPR032807">
    <property type="entry name" value="GNVR"/>
</dbReference>
<keyword evidence="11" id="KW-1185">Reference proteome</keyword>
<gene>
    <name evidence="10" type="ORF">BGCPKDLD_3259</name>
</gene>
<feature type="domain" description="Polysaccharide chain length determinant N-terminal" evidence="8">
    <location>
        <begin position="22"/>
        <end position="111"/>
    </location>
</feature>
<reference evidence="10" key="1">
    <citation type="journal article" date="2021" name="Front. Microbiol.">
        <title>Comprehensive Comparative Genomics and Phenotyping of Methylobacterium Species.</title>
        <authorList>
            <person name="Alessa O."/>
            <person name="Ogura Y."/>
            <person name="Fujitani Y."/>
            <person name="Takami H."/>
            <person name="Hayashi T."/>
            <person name="Sahin N."/>
            <person name="Tani A."/>
        </authorList>
    </citation>
    <scope>NUCLEOTIDE SEQUENCE</scope>
    <source>
        <strain evidence="10">DSM 14458</strain>
    </source>
</reference>
<protein>
    <recommendedName>
        <fullName evidence="12">Lipopolysaccharide biosynthesis protein</fullName>
    </recommendedName>
</protein>
<evidence type="ECO:0000256" key="5">
    <source>
        <dbReference type="ARBA" id="ARBA00023136"/>
    </source>
</evidence>
<sequence>MFHQSSGSFEATAPFGPSAPVLDLRALFTNLRRQKVWILLPAISAVLLVLMVYPLIPLRFQASTQLLIDPRGLQIIDKELSPGAQSGEASLPLVESQLRVITSERVLRDLIARENLQNDPEFIEPSGLVSQVLGGINRMLGVTETREDPMLRALRTVQRRVSVRRTERSYIIDIFFEASTAAKAAHLANALATAYLESDLAARNDVAKRVEQSLSGRLAELRNQVRGAEEKVETYKAENNIIGASGRLINEQQLLELNTQLGAARGRSAELKARTDLIESARRRGADPAAISEAVQSPTIGQMRGQYLELKRRQSDVMTLLGARHPDVITLEAQARTVRTQIKEELDRIARAAWVDYQRSKSKEIALARDVESLKGEALTTNRAFVRLRELEREAESSRGVYESFLRRTKEVGEQQAIDSANLRVISRAVPPREAMNLPLAFLLVGAIVAGLGLGVLFVWLRDMLSTPALLREPNRRASTFQSA</sequence>
<feature type="transmembrane region" description="Helical" evidence="7">
    <location>
        <begin position="440"/>
        <end position="461"/>
    </location>
</feature>
<keyword evidence="6" id="KW-0175">Coiled coil</keyword>
<comment type="caution">
    <text evidence="10">The sequence shown here is derived from an EMBL/GenBank/DDBJ whole genome shotgun (WGS) entry which is preliminary data.</text>
</comment>
<keyword evidence="5 7" id="KW-0472">Membrane</keyword>
<evidence type="ECO:0000256" key="1">
    <source>
        <dbReference type="ARBA" id="ARBA00004651"/>
    </source>
</evidence>
<feature type="domain" description="Tyrosine-protein kinase G-rich" evidence="9">
    <location>
        <begin position="390"/>
        <end position="464"/>
    </location>
</feature>
<organism evidence="10 11">
    <name type="scientific">Methylorubrum suomiense</name>
    <dbReference type="NCBI Taxonomy" id="144191"/>
    <lineage>
        <taxon>Bacteria</taxon>
        <taxon>Pseudomonadati</taxon>
        <taxon>Pseudomonadota</taxon>
        <taxon>Alphaproteobacteria</taxon>
        <taxon>Hyphomicrobiales</taxon>
        <taxon>Methylobacteriaceae</taxon>
        <taxon>Methylorubrum</taxon>
    </lineage>
</organism>
<evidence type="ECO:0000256" key="6">
    <source>
        <dbReference type="SAM" id="Coils"/>
    </source>
</evidence>
<dbReference type="EMBL" id="BPRE01000010">
    <property type="protein sequence ID" value="GJE76661.1"/>
    <property type="molecule type" value="Genomic_DNA"/>
</dbReference>
<evidence type="ECO:0000256" key="3">
    <source>
        <dbReference type="ARBA" id="ARBA00022692"/>
    </source>
</evidence>
<evidence type="ECO:0000313" key="10">
    <source>
        <dbReference type="EMBL" id="GJE76661.1"/>
    </source>
</evidence>
<feature type="coiled-coil region" evidence="6">
    <location>
        <begin position="211"/>
        <end position="238"/>
    </location>
</feature>
<proteinExistence type="predicted"/>
<dbReference type="InterPro" id="IPR050445">
    <property type="entry name" value="Bact_polysacc_biosynth/exp"/>
</dbReference>
<dbReference type="Proteomes" id="UP001055093">
    <property type="component" value="Unassembled WGS sequence"/>
</dbReference>
<evidence type="ECO:0000256" key="7">
    <source>
        <dbReference type="SAM" id="Phobius"/>
    </source>
</evidence>
<dbReference type="PANTHER" id="PTHR32309">
    <property type="entry name" value="TYROSINE-PROTEIN KINASE"/>
    <property type="match status" value="1"/>
</dbReference>
<dbReference type="Pfam" id="PF02706">
    <property type="entry name" value="Wzz"/>
    <property type="match status" value="1"/>
</dbReference>
<evidence type="ECO:0000259" key="9">
    <source>
        <dbReference type="Pfam" id="PF13807"/>
    </source>
</evidence>
<evidence type="ECO:0008006" key="12">
    <source>
        <dbReference type="Google" id="ProtNLM"/>
    </source>
</evidence>
<evidence type="ECO:0000256" key="2">
    <source>
        <dbReference type="ARBA" id="ARBA00022475"/>
    </source>
</evidence>
<keyword evidence="4 7" id="KW-1133">Transmembrane helix</keyword>
<feature type="transmembrane region" description="Helical" evidence="7">
    <location>
        <begin position="36"/>
        <end position="56"/>
    </location>
</feature>
<dbReference type="PANTHER" id="PTHR32309:SF13">
    <property type="entry name" value="FERRIC ENTEROBACTIN TRANSPORT PROTEIN FEPE"/>
    <property type="match status" value="1"/>
</dbReference>